<dbReference type="EMBL" id="JAATJJ010000001">
    <property type="protein sequence ID" value="NJB69677.1"/>
    <property type="molecule type" value="Genomic_DNA"/>
</dbReference>
<dbReference type="SUPFAM" id="SSF160113">
    <property type="entry name" value="YegP-like"/>
    <property type="match status" value="2"/>
</dbReference>
<organism evidence="2 3">
    <name type="scientific">Saonia flava</name>
    <dbReference type="NCBI Taxonomy" id="523696"/>
    <lineage>
        <taxon>Bacteria</taxon>
        <taxon>Pseudomonadati</taxon>
        <taxon>Bacteroidota</taxon>
        <taxon>Flavobacteriia</taxon>
        <taxon>Flavobacteriales</taxon>
        <taxon>Flavobacteriaceae</taxon>
        <taxon>Saonia</taxon>
    </lineage>
</organism>
<evidence type="ECO:0000313" key="2">
    <source>
        <dbReference type="EMBL" id="NJB69677.1"/>
    </source>
</evidence>
<dbReference type="InterPro" id="IPR010879">
    <property type="entry name" value="DUF1508"/>
</dbReference>
<dbReference type="Pfam" id="PF07411">
    <property type="entry name" value="DUF1508"/>
    <property type="match status" value="1"/>
</dbReference>
<name>A0A846QR65_9FLAO</name>
<evidence type="ECO:0000313" key="3">
    <source>
        <dbReference type="Proteomes" id="UP000590442"/>
    </source>
</evidence>
<feature type="domain" description="DUF1508" evidence="1">
    <location>
        <begin position="61"/>
        <end position="97"/>
    </location>
</feature>
<protein>
    <recommendedName>
        <fullName evidence="1">DUF1508 domain-containing protein</fullName>
    </recommendedName>
</protein>
<evidence type="ECO:0000259" key="1">
    <source>
        <dbReference type="Pfam" id="PF07411"/>
    </source>
</evidence>
<dbReference type="RefSeq" id="WP_167959842.1">
    <property type="nucleotide sequence ID" value="NZ_JAATJJ010000001.1"/>
</dbReference>
<dbReference type="PANTHER" id="PTHR40606:SF1">
    <property type="entry name" value="UPF0339 PROTEIN YEGP"/>
    <property type="match status" value="1"/>
</dbReference>
<proteinExistence type="predicted"/>
<reference evidence="2 3" key="1">
    <citation type="submission" date="2020-03" db="EMBL/GenBank/DDBJ databases">
        <title>Genomic Encyclopedia of Type Strains, Phase IV (KMG-IV): sequencing the most valuable type-strain genomes for metagenomic binning, comparative biology and taxonomic classification.</title>
        <authorList>
            <person name="Goeker M."/>
        </authorList>
    </citation>
    <scope>NUCLEOTIDE SEQUENCE [LARGE SCALE GENOMIC DNA]</scope>
    <source>
        <strain evidence="2 3">DSM 29762</strain>
    </source>
</reference>
<accession>A0A846QR65</accession>
<dbReference type="Gene3D" id="2.30.29.80">
    <property type="match status" value="1"/>
</dbReference>
<comment type="caution">
    <text evidence="2">The sequence shown here is derived from an EMBL/GenBank/DDBJ whole genome shotgun (WGS) entry which is preliminary data.</text>
</comment>
<dbReference type="InterPro" id="IPR051141">
    <property type="entry name" value="UPF0339_domain"/>
</dbReference>
<dbReference type="PANTHER" id="PTHR40606">
    <property type="match status" value="1"/>
</dbReference>
<dbReference type="Proteomes" id="UP000590442">
    <property type="component" value="Unassembled WGS sequence"/>
</dbReference>
<keyword evidence="3" id="KW-1185">Reference proteome</keyword>
<dbReference type="InterPro" id="IPR036913">
    <property type="entry name" value="YegP-like_sf"/>
</dbReference>
<dbReference type="AlphaFoldDB" id="A0A846QR65"/>
<gene>
    <name evidence="2" type="ORF">GGR42_000139</name>
</gene>
<sequence length="108" mass="12142">MIKIEKEENHTYRFSLKTESGNTILKSVPFNSKGEVESTLAGLNPKLKQSPSVFERKTNHNGKFLFNLKDKKGNLIGSSQLYNSEAGMENGIKNIKNSLAKIADWKKL</sequence>